<accession>A0A484LFW6</accession>
<dbReference type="EMBL" id="OOIL02001451">
    <property type="protein sequence ID" value="VFQ75425.1"/>
    <property type="molecule type" value="Genomic_DNA"/>
</dbReference>
<evidence type="ECO:0000313" key="1">
    <source>
        <dbReference type="EMBL" id="VFQ75425.1"/>
    </source>
</evidence>
<reference evidence="1 2" key="1">
    <citation type="submission" date="2018-04" db="EMBL/GenBank/DDBJ databases">
        <authorList>
            <person name="Vogel A."/>
        </authorList>
    </citation>
    <scope>NUCLEOTIDE SEQUENCE [LARGE SCALE GENOMIC DNA]</scope>
</reference>
<keyword evidence="2" id="KW-1185">Reference proteome</keyword>
<gene>
    <name evidence="1" type="ORF">CCAM_LOCUS17201</name>
</gene>
<protein>
    <recommendedName>
        <fullName evidence="3">Reverse transcriptase zinc-binding domain-containing protein</fullName>
    </recommendedName>
</protein>
<dbReference type="OrthoDB" id="1256921at2759"/>
<evidence type="ECO:0000313" key="2">
    <source>
        <dbReference type="Proteomes" id="UP000595140"/>
    </source>
</evidence>
<proteinExistence type="predicted"/>
<evidence type="ECO:0008006" key="3">
    <source>
        <dbReference type="Google" id="ProtNLM"/>
    </source>
</evidence>
<name>A0A484LFW6_9ASTE</name>
<dbReference type="AlphaFoldDB" id="A0A484LFW6"/>
<dbReference type="Proteomes" id="UP000595140">
    <property type="component" value="Unassembled WGS sequence"/>
</dbReference>
<organism evidence="1 2">
    <name type="scientific">Cuscuta campestris</name>
    <dbReference type="NCBI Taxonomy" id="132261"/>
    <lineage>
        <taxon>Eukaryota</taxon>
        <taxon>Viridiplantae</taxon>
        <taxon>Streptophyta</taxon>
        <taxon>Embryophyta</taxon>
        <taxon>Tracheophyta</taxon>
        <taxon>Spermatophyta</taxon>
        <taxon>Magnoliopsida</taxon>
        <taxon>eudicotyledons</taxon>
        <taxon>Gunneridae</taxon>
        <taxon>Pentapetalae</taxon>
        <taxon>asterids</taxon>
        <taxon>lamiids</taxon>
        <taxon>Solanales</taxon>
        <taxon>Convolvulaceae</taxon>
        <taxon>Cuscuteae</taxon>
        <taxon>Cuscuta</taxon>
        <taxon>Cuscuta subgen. Grammica</taxon>
        <taxon>Cuscuta sect. Cleistogrammica</taxon>
    </lineage>
</organism>
<sequence>MNRGDRWFWAGQPHGQYTVKDAYRKFMGEADSALGFSNWGCLWKIPVAMKVKVCLWRALRADGVWRSLHIGGDRNLTFGAWFQRQSEVCTLDGLQIVAWTIWALWKTRNTAVWERRVVCCSVLWMQAFSRRLDVLALVEFFLPPRAIFRQRVMVLFVVFKIHWWRKLWHVVKYFCG</sequence>